<name>A0A292YBQ5_9BACT</name>
<comment type="caution">
    <text evidence="2">The sequence shown here is derived from an EMBL/GenBank/DDBJ whole genome shotgun (WGS) entry which is preliminary data.</text>
</comment>
<protein>
    <recommendedName>
        <fullName evidence="1">Nucleoside phosphorylase domain-containing protein</fullName>
    </recommendedName>
</protein>
<organism evidence="2 3">
    <name type="scientific">Lebetimonas natsushimae</name>
    <dbReference type="NCBI Taxonomy" id="1936991"/>
    <lineage>
        <taxon>Bacteria</taxon>
        <taxon>Pseudomonadati</taxon>
        <taxon>Campylobacterota</taxon>
        <taxon>Epsilonproteobacteria</taxon>
        <taxon>Nautiliales</taxon>
        <taxon>Nautiliaceae</taxon>
        <taxon>Lebetimonas</taxon>
    </lineage>
</organism>
<gene>
    <name evidence="2" type="ORF">LNAT_P0059</name>
</gene>
<evidence type="ECO:0000259" key="1">
    <source>
        <dbReference type="Pfam" id="PF01048"/>
    </source>
</evidence>
<accession>A0A292YBQ5</accession>
<feature type="domain" description="Nucleoside phosphorylase" evidence="1">
    <location>
        <begin position="104"/>
        <end position="166"/>
    </location>
</feature>
<dbReference type="RefSeq" id="WP_096257938.1">
    <property type="nucleotide sequence ID" value="NZ_BDME01000001.1"/>
</dbReference>
<dbReference type="Gene3D" id="3.40.50.1580">
    <property type="entry name" value="Nucleoside phosphorylase domain"/>
    <property type="match status" value="1"/>
</dbReference>
<dbReference type="GO" id="GO:0009116">
    <property type="term" value="P:nucleoside metabolic process"/>
    <property type="evidence" value="ECO:0007669"/>
    <property type="project" value="InterPro"/>
</dbReference>
<dbReference type="EMBL" id="BDME01000001">
    <property type="protein sequence ID" value="GAX86764.1"/>
    <property type="molecule type" value="Genomic_DNA"/>
</dbReference>
<dbReference type="Pfam" id="PF01048">
    <property type="entry name" value="PNP_UDP_1"/>
    <property type="match status" value="1"/>
</dbReference>
<proteinExistence type="predicted"/>
<dbReference type="InterPro" id="IPR035994">
    <property type="entry name" value="Nucleoside_phosphorylase_sf"/>
</dbReference>
<evidence type="ECO:0000313" key="2">
    <source>
        <dbReference type="EMBL" id="GAX86764.1"/>
    </source>
</evidence>
<dbReference type="GO" id="GO:0003824">
    <property type="term" value="F:catalytic activity"/>
    <property type="evidence" value="ECO:0007669"/>
    <property type="project" value="InterPro"/>
</dbReference>
<dbReference type="AlphaFoldDB" id="A0A292YBQ5"/>
<dbReference type="SUPFAM" id="SSF53167">
    <property type="entry name" value="Purine and uridine phosphorylases"/>
    <property type="match status" value="1"/>
</dbReference>
<reference evidence="2 3" key="1">
    <citation type="journal article" date="2017" name="Syst. Appl. Microbiol.">
        <title>Lebetimonas natsushimae sp. nov., a novel strictly anaerobic, moderately thermophilic chemoautotroph isolated from a deep-sea hydrothermal vent polychaete nest in the Mid-Okinawa Trough.</title>
        <authorList>
            <person name="Nagata R."/>
            <person name="Takaki Y."/>
            <person name="Tame A."/>
            <person name="Nunoura T."/>
            <person name="Muto H."/>
            <person name="Mino S."/>
            <person name="Sawayama S."/>
            <person name="Takai K."/>
            <person name="Nakagawa S."/>
        </authorList>
    </citation>
    <scope>NUCLEOTIDE SEQUENCE [LARGE SCALE GENOMIC DNA]</scope>
    <source>
        <strain evidence="2 3">HS1857</strain>
    </source>
</reference>
<dbReference type="Proteomes" id="UP000217944">
    <property type="component" value="Unassembled WGS sequence"/>
</dbReference>
<sequence>MKHIQIISSGNQEIFSFAHPIGIGLIESAINLTRLVLFDKPDFLIFIGSAGSYGKFKPFDIIKTKTASNIEHCFLKEKCYTPIDNIISLSVSRETIVNSSNYITTSKKMSKKYLTLGIDAENMEFYSVLRVAKEFNIPAIGIFVITNYCYKNAHKEYLQNLKKAKKILIDYLIQEKIIKEKNG</sequence>
<dbReference type="InterPro" id="IPR000845">
    <property type="entry name" value="Nucleoside_phosphorylase_d"/>
</dbReference>
<evidence type="ECO:0000313" key="3">
    <source>
        <dbReference type="Proteomes" id="UP000217944"/>
    </source>
</evidence>
<keyword evidence="3" id="KW-1185">Reference proteome</keyword>
<dbReference type="OrthoDB" id="5339230at2"/>